<dbReference type="CDD" id="cd17358">
    <property type="entry name" value="MFS_GLUT6_8_Class3_like"/>
    <property type="match status" value="1"/>
</dbReference>
<keyword evidence="3" id="KW-0762">Sugar transport</keyword>
<protein>
    <recommendedName>
        <fullName evidence="8">Major facilitator superfamily (MFS) profile domain-containing protein</fullName>
    </recommendedName>
</protein>
<dbReference type="Proteomes" id="UP000324705">
    <property type="component" value="Chromosome 6A"/>
</dbReference>
<feature type="transmembrane region" description="Helical" evidence="7">
    <location>
        <begin position="103"/>
        <end position="124"/>
    </location>
</feature>
<feature type="transmembrane region" description="Helical" evidence="7">
    <location>
        <begin position="281"/>
        <end position="301"/>
    </location>
</feature>
<evidence type="ECO:0000256" key="2">
    <source>
        <dbReference type="ARBA" id="ARBA00010992"/>
    </source>
</evidence>
<proteinExistence type="inferred from homology"/>
<dbReference type="EMBL" id="LT934121">
    <property type="protein sequence ID" value="VAI50438.1"/>
    <property type="molecule type" value="Genomic_DNA"/>
</dbReference>
<keyword evidence="10" id="KW-1185">Reference proteome</keyword>
<dbReference type="InterPro" id="IPR005829">
    <property type="entry name" value="Sugar_transporter_CS"/>
</dbReference>
<feature type="transmembrane region" description="Helical" evidence="7">
    <location>
        <begin position="248"/>
        <end position="269"/>
    </location>
</feature>
<dbReference type="InterPro" id="IPR005828">
    <property type="entry name" value="MFS_sugar_transport-like"/>
</dbReference>
<feature type="transmembrane region" description="Helical" evidence="7">
    <location>
        <begin position="313"/>
        <end position="335"/>
    </location>
</feature>
<evidence type="ECO:0000256" key="4">
    <source>
        <dbReference type="ARBA" id="ARBA00022692"/>
    </source>
</evidence>
<feature type="domain" description="Major facilitator superfamily (MFS) profile" evidence="8">
    <location>
        <begin position="3"/>
        <end position="382"/>
    </location>
</feature>
<feature type="transmembrane region" description="Helical" evidence="7">
    <location>
        <begin position="341"/>
        <end position="360"/>
    </location>
</feature>
<feature type="transmembrane region" description="Helical" evidence="7">
    <location>
        <begin position="214"/>
        <end position="236"/>
    </location>
</feature>
<keyword evidence="5 7" id="KW-1133">Transmembrane helix</keyword>
<dbReference type="Pfam" id="PF00083">
    <property type="entry name" value="Sugar_tr"/>
    <property type="match status" value="3"/>
</dbReference>
<dbReference type="GO" id="GO:0016020">
    <property type="term" value="C:membrane"/>
    <property type="evidence" value="ECO:0007669"/>
    <property type="project" value="UniProtKB-SubCell"/>
</dbReference>
<dbReference type="PANTHER" id="PTHR48021:SF79">
    <property type="entry name" value="OS11G0643800 PROTEIN"/>
    <property type="match status" value="1"/>
</dbReference>
<keyword evidence="3" id="KW-0813">Transport</keyword>
<dbReference type="Gramene" id="TRITD6Av1G206710.2">
    <property type="protein sequence ID" value="TRITD6Av1G206710.2"/>
    <property type="gene ID" value="TRITD6Av1G206710"/>
</dbReference>
<accession>A0A9R0Y9L0</accession>
<dbReference type="PROSITE" id="PS50850">
    <property type="entry name" value="MFS"/>
    <property type="match status" value="1"/>
</dbReference>
<dbReference type="InterPro" id="IPR050549">
    <property type="entry name" value="MFS_Trehalose_Transporter"/>
</dbReference>
<keyword evidence="6 7" id="KW-0472">Membrane</keyword>
<name>A0A9R0Y9L0_TRITD</name>
<evidence type="ECO:0000259" key="8">
    <source>
        <dbReference type="PROSITE" id="PS50850"/>
    </source>
</evidence>
<evidence type="ECO:0000313" key="10">
    <source>
        <dbReference type="Proteomes" id="UP000324705"/>
    </source>
</evidence>
<evidence type="ECO:0000256" key="6">
    <source>
        <dbReference type="ARBA" id="ARBA00023136"/>
    </source>
</evidence>
<comment type="subcellular location">
    <subcellularLocation>
        <location evidence="1">Membrane</location>
        <topology evidence="1">Multi-pass membrane protein</topology>
    </subcellularLocation>
</comment>
<dbReference type="Gene3D" id="1.20.1250.20">
    <property type="entry name" value="MFS general substrate transporter like domains"/>
    <property type="match status" value="1"/>
</dbReference>
<dbReference type="GO" id="GO:0051119">
    <property type="term" value="F:sugar transmembrane transporter activity"/>
    <property type="evidence" value="ECO:0007669"/>
    <property type="project" value="InterPro"/>
</dbReference>
<evidence type="ECO:0000256" key="7">
    <source>
        <dbReference type="SAM" id="Phobius"/>
    </source>
</evidence>
<evidence type="ECO:0000256" key="5">
    <source>
        <dbReference type="ARBA" id="ARBA00022989"/>
    </source>
</evidence>
<sequence length="382" mass="40519">MASTGVAVLGSFAFGVAIGYSAPAEAGISRDLHLTLSEYSVFGSVITVGAMIGAVASGQIADVAGRKGAMRASALVSIVGWLAIFSAQSAYSLDFGRFCTGLGVGVFSYVLMIGTGLSMTYIVGTVVSWRMLAMAGLAPCIILIVGLFFIPESPRWLAKVGRKKEFEIALQRLRGRDADVSLEAAEIKDFVETIDNLPKPGIKDLFSRPYIRPVIIGAGLMVFQQFAGINGILFYASETFVSAGFDSGNLGTILMACIQLPLTTLGALLMDRSGRKPLLLISTSGLLVGTLMSAVSFYLKIFPINMKGIGGSFVTLVNWLASLAVSFAFNFLMSWSASANLVGTFFFFAFVCAMAILFIVKIVPETKGKTLEEIQASINCGT</sequence>
<evidence type="ECO:0000256" key="1">
    <source>
        <dbReference type="ARBA" id="ARBA00004141"/>
    </source>
</evidence>
<evidence type="ECO:0000313" key="9">
    <source>
        <dbReference type="EMBL" id="VAI50438.1"/>
    </source>
</evidence>
<dbReference type="PANTHER" id="PTHR48021">
    <property type="match status" value="1"/>
</dbReference>
<feature type="transmembrane region" description="Helical" evidence="7">
    <location>
        <begin position="131"/>
        <end position="150"/>
    </location>
</feature>
<dbReference type="InterPro" id="IPR020846">
    <property type="entry name" value="MFS_dom"/>
</dbReference>
<dbReference type="SUPFAM" id="SSF103473">
    <property type="entry name" value="MFS general substrate transporter"/>
    <property type="match status" value="1"/>
</dbReference>
<keyword evidence="4 7" id="KW-0812">Transmembrane</keyword>
<dbReference type="InterPro" id="IPR036259">
    <property type="entry name" value="MFS_trans_sf"/>
</dbReference>
<dbReference type="PROSITE" id="PS00216">
    <property type="entry name" value="SUGAR_TRANSPORT_1"/>
    <property type="match status" value="1"/>
</dbReference>
<feature type="transmembrane region" description="Helical" evidence="7">
    <location>
        <begin position="42"/>
        <end position="60"/>
    </location>
</feature>
<comment type="similarity">
    <text evidence="2">Belongs to the major facilitator superfamily. Sugar transporter (TC 2.A.1.1) family.</text>
</comment>
<feature type="transmembrane region" description="Helical" evidence="7">
    <location>
        <begin position="72"/>
        <end position="91"/>
    </location>
</feature>
<organism evidence="9 10">
    <name type="scientific">Triticum turgidum subsp. durum</name>
    <name type="common">Durum wheat</name>
    <name type="synonym">Triticum durum</name>
    <dbReference type="NCBI Taxonomy" id="4567"/>
    <lineage>
        <taxon>Eukaryota</taxon>
        <taxon>Viridiplantae</taxon>
        <taxon>Streptophyta</taxon>
        <taxon>Embryophyta</taxon>
        <taxon>Tracheophyta</taxon>
        <taxon>Spermatophyta</taxon>
        <taxon>Magnoliopsida</taxon>
        <taxon>Liliopsida</taxon>
        <taxon>Poales</taxon>
        <taxon>Poaceae</taxon>
        <taxon>BOP clade</taxon>
        <taxon>Pooideae</taxon>
        <taxon>Triticodae</taxon>
        <taxon>Triticeae</taxon>
        <taxon>Triticinae</taxon>
        <taxon>Triticum</taxon>
    </lineage>
</organism>
<dbReference type="InterPro" id="IPR044775">
    <property type="entry name" value="MFS_ERD6/Tret1-like"/>
</dbReference>
<evidence type="ECO:0000256" key="3">
    <source>
        <dbReference type="ARBA" id="ARBA00022597"/>
    </source>
</evidence>
<reference evidence="9 10" key="1">
    <citation type="submission" date="2017-09" db="EMBL/GenBank/DDBJ databases">
        <authorList>
            <consortium name="International Durum Wheat Genome Sequencing Consortium (IDWGSC)"/>
            <person name="Milanesi L."/>
        </authorList>
    </citation>
    <scope>NUCLEOTIDE SEQUENCE [LARGE SCALE GENOMIC DNA]</scope>
    <source>
        <strain evidence="10">cv. Svevo</strain>
    </source>
</reference>
<gene>
    <name evidence="9" type="ORF">TRITD_6Av1G206710</name>
</gene>
<dbReference type="AlphaFoldDB" id="A0A9R0Y9L0"/>